<keyword evidence="2" id="KW-0238">DNA-binding</keyword>
<evidence type="ECO:0000256" key="6">
    <source>
        <dbReference type="SAM" id="MobiDB-lite"/>
    </source>
</evidence>
<dbReference type="Pfam" id="PF00239">
    <property type="entry name" value="Resolvase"/>
    <property type="match status" value="1"/>
</dbReference>
<proteinExistence type="predicted"/>
<dbReference type="InterPro" id="IPR006119">
    <property type="entry name" value="Resolv_N"/>
</dbReference>
<dbReference type="Proteomes" id="UP000218244">
    <property type="component" value="Chromosome"/>
</dbReference>
<keyword evidence="3" id="KW-0233">DNA recombination</keyword>
<dbReference type="EMBL" id="AP017369">
    <property type="protein sequence ID" value="BAU95220.1"/>
    <property type="molecule type" value="Genomic_DNA"/>
</dbReference>
<reference evidence="8 9" key="1">
    <citation type="submission" date="2016-02" db="EMBL/GenBank/DDBJ databases">
        <title>Corynebacterium glutamicum N24 whole genome sequencing project.</title>
        <authorList>
            <person name="Matsutani M."/>
            <person name="Nangtapong N."/>
            <person name="Yakushi T."/>
            <person name="Matsushita K."/>
        </authorList>
    </citation>
    <scope>NUCLEOTIDE SEQUENCE [LARGE SCALE GENOMIC DNA]</scope>
    <source>
        <strain evidence="8 9">N24</strain>
    </source>
</reference>
<dbReference type="GO" id="GO:0015074">
    <property type="term" value="P:DNA integration"/>
    <property type="evidence" value="ECO:0007669"/>
    <property type="project" value="UniProtKB-KW"/>
</dbReference>
<dbReference type="GO" id="GO:0003677">
    <property type="term" value="F:DNA binding"/>
    <property type="evidence" value="ECO:0007669"/>
    <property type="project" value="UniProtKB-KW"/>
</dbReference>
<evidence type="ECO:0000259" key="7">
    <source>
        <dbReference type="PROSITE" id="PS51736"/>
    </source>
</evidence>
<evidence type="ECO:0000256" key="1">
    <source>
        <dbReference type="ARBA" id="ARBA00022908"/>
    </source>
</evidence>
<keyword evidence="9" id="KW-1185">Reference proteome</keyword>
<evidence type="ECO:0000313" key="8">
    <source>
        <dbReference type="EMBL" id="BAU95220.1"/>
    </source>
</evidence>
<accession>A0A160PS88</accession>
<evidence type="ECO:0000256" key="3">
    <source>
        <dbReference type="ARBA" id="ARBA00023172"/>
    </source>
</evidence>
<dbReference type="AlphaFoldDB" id="A0A160PS88"/>
<dbReference type="GO" id="GO:0000150">
    <property type="term" value="F:DNA strand exchange activity"/>
    <property type="evidence" value="ECO:0007669"/>
    <property type="project" value="InterPro"/>
</dbReference>
<dbReference type="KEGG" id="csur:N24_0958"/>
<dbReference type="SUPFAM" id="SSF53041">
    <property type="entry name" value="Resolvase-like"/>
    <property type="match status" value="1"/>
</dbReference>
<protein>
    <recommendedName>
        <fullName evidence="7">Resolvase/invertase-type recombinase catalytic domain-containing protein</fullName>
    </recommendedName>
</protein>
<dbReference type="InterPro" id="IPR006118">
    <property type="entry name" value="Recombinase_CS"/>
</dbReference>
<dbReference type="SMART" id="SM00857">
    <property type="entry name" value="Resolvase"/>
    <property type="match status" value="1"/>
</dbReference>
<name>A0A160PS88_9CORY</name>
<dbReference type="PROSITE" id="PS00397">
    <property type="entry name" value="RECOMBINASES_1"/>
    <property type="match status" value="1"/>
</dbReference>
<feature type="compositionally biased region" description="Basic and acidic residues" evidence="6">
    <location>
        <begin position="52"/>
        <end position="65"/>
    </location>
</feature>
<feature type="domain" description="Resolvase/invertase-type recombinase catalytic" evidence="7">
    <location>
        <begin position="11"/>
        <end position="86"/>
    </location>
</feature>
<evidence type="ECO:0000256" key="4">
    <source>
        <dbReference type="PIRSR" id="PIRSR606118-50"/>
    </source>
</evidence>
<dbReference type="InterPro" id="IPR036162">
    <property type="entry name" value="Resolvase-like_N_sf"/>
</dbReference>
<gene>
    <name evidence="8" type="ORF">N24_0958</name>
</gene>
<feature type="region of interest" description="Disordered" evidence="6">
    <location>
        <begin position="44"/>
        <end position="65"/>
    </location>
</feature>
<evidence type="ECO:0000256" key="5">
    <source>
        <dbReference type="PROSITE-ProRule" id="PRU10137"/>
    </source>
</evidence>
<feature type="active site" description="O-(5'-phospho-DNA)-serine intermediate" evidence="4 5">
    <location>
        <position position="19"/>
    </location>
</feature>
<keyword evidence="1" id="KW-0229">DNA integration</keyword>
<sequence>MTQHNSSPGDLLIGYCRVSTAAQNPDRQLETSGPVDRVFIDKASGKSGAPRRGLEDCTDCPRDGDEPRVTSMGRLAHSLIDLRQLVAAPAGARYSAVLCADRSAGVRHIKVLNACRLEGIGHGIALDASLPTAIFPSGPAGAPSFPAGL</sequence>
<evidence type="ECO:0000313" key="9">
    <source>
        <dbReference type="Proteomes" id="UP000218244"/>
    </source>
</evidence>
<dbReference type="Gene3D" id="3.40.50.1390">
    <property type="entry name" value="Resolvase, N-terminal catalytic domain"/>
    <property type="match status" value="1"/>
</dbReference>
<evidence type="ECO:0000256" key="2">
    <source>
        <dbReference type="ARBA" id="ARBA00023125"/>
    </source>
</evidence>
<dbReference type="PROSITE" id="PS51736">
    <property type="entry name" value="RECOMBINASES_3"/>
    <property type="match status" value="1"/>
</dbReference>
<organism evidence="8 9">
    <name type="scientific">Corynebacterium suranareeae</name>
    <dbReference type="NCBI Taxonomy" id="2506452"/>
    <lineage>
        <taxon>Bacteria</taxon>
        <taxon>Bacillati</taxon>
        <taxon>Actinomycetota</taxon>
        <taxon>Actinomycetes</taxon>
        <taxon>Mycobacteriales</taxon>
        <taxon>Corynebacteriaceae</taxon>
        <taxon>Corynebacterium</taxon>
    </lineage>
</organism>